<evidence type="ECO:0000313" key="2">
    <source>
        <dbReference type="EMBL" id="MDT7520140.1"/>
    </source>
</evidence>
<organism evidence="2 3">
    <name type="scientific">Rhodoferax potami</name>
    <dbReference type="NCBI Taxonomy" id="3068338"/>
    <lineage>
        <taxon>Bacteria</taxon>
        <taxon>Pseudomonadati</taxon>
        <taxon>Pseudomonadota</taxon>
        <taxon>Betaproteobacteria</taxon>
        <taxon>Burkholderiales</taxon>
        <taxon>Comamonadaceae</taxon>
        <taxon>Rhodoferax</taxon>
    </lineage>
</organism>
<evidence type="ECO:0000313" key="3">
    <source>
        <dbReference type="Proteomes" id="UP001321700"/>
    </source>
</evidence>
<evidence type="ECO:0000256" key="1">
    <source>
        <dbReference type="SAM" id="SignalP"/>
    </source>
</evidence>
<keyword evidence="1" id="KW-0732">Signal</keyword>
<protein>
    <recommendedName>
        <fullName evidence="4">DUF333 domain-containing protein</fullName>
    </recommendedName>
</protein>
<dbReference type="PROSITE" id="PS51257">
    <property type="entry name" value="PROKAR_LIPOPROTEIN"/>
    <property type="match status" value="1"/>
</dbReference>
<dbReference type="RefSeq" id="WP_313875770.1">
    <property type="nucleotide sequence ID" value="NZ_JAVBIK010000001.1"/>
</dbReference>
<feature type="signal peptide" evidence="1">
    <location>
        <begin position="1"/>
        <end position="19"/>
    </location>
</feature>
<sequence>MLKSAFFALTITAVLTGCAGLPNSAPSGSVGVDGVACVGTPQAPAQGVQASDNPALMAMARLPSDKGGVCEAKVLAVTAPVVLYRVFDADKPYTRWGGWWSLQPPSGTKEQYRADNAICPEWSPLNKVVSCQVRPGTQLVIGTTQSAQCADGSIYPKTAQTQVFVPNDSRAGIVHVGACSALNDWP</sequence>
<feature type="chain" id="PRO_5045096401" description="DUF333 domain-containing protein" evidence="1">
    <location>
        <begin position="20"/>
        <end position="186"/>
    </location>
</feature>
<reference evidence="2 3" key="1">
    <citation type="submission" date="2023-08" db="EMBL/GenBank/DDBJ databases">
        <title>Rhodoferax potami sp. nov. and Rhodoferax mekongensis sp. nov., isolated from the Mekong River in Thailand.</title>
        <authorList>
            <person name="Kitikhun S."/>
            <person name="Charoenyingcharoen P."/>
            <person name="Siriarchawattana P."/>
            <person name="Likhitrattanapisal S."/>
            <person name="Nilsakha T."/>
            <person name="Chanpet A."/>
            <person name="Rattanawaree P."/>
            <person name="Ingsriswang S."/>
        </authorList>
    </citation>
    <scope>NUCLEOTIDE SEQUENCE [LARGE SCALE GENOMIC DNA]</scope>
    <source>
        <strain evidence="2 3">TBRC 17660</strain>
    </source>
</reference>
<name>A0ABU3KQQ8_9BURK</name>
<proteinExistence type="predicted"/>
<dbReference type="Proteomes" id="UP001321700">
    <property type="component" value="Unassembled WGS sequence"/>
</dbReference>
<accession>A0ABU3KQQ8</accession>
<keyword evidence="3" id="KW-1185">Reference proteome</keyword>
<gene>
    <name evidence="2" type="ORF">RAE19_15740</name>
</gene>
<comment type="caution">
    <text evidence="2">The sequence shown here is derived from an EMBL/GenBank/DDBJ whole genome shotgun (WGS) entry which is preliminary data.</text>
</comment>
<dbReference type="EMBL" id="JAVBIK010000001">
    <property type="protein sequence ID" value="MDT7520140.1"/>
    <property type="molecule type" value="Genomic_DNA"/>
</dbReference>
<evidence type="ECO:0008006" key="4">
    <source>
        <dbReference type="Google" id="ProtNLM"/>
    </source>
</evidence>